<dbReference type="PRINTS" id="PR01036">
    <property type="entry name" value="TCRTETB"/>
</dbReference>
<dbReference type="Gene3D" id="1.20.1720.10">
    <property type="entry name" value="Multidrug resistance protein D"/>
    <property type="match status" value="1"/>
</dbReference>
<dbReference type="PANTHER" id="PTHR42718">
    <property type="entry name" value="MAJOR FACILITATOR SUPERFAMILY MULTIDRUG TRANSPORTER MFSC"/>
    <property type="match status" value="1"/>
</dbReference>
<feature type="transmembrane region" description="Helical" evidence="6">
    <location>
        <begin position="300"/>
        <end position="322"/>
    </location>
</feature>
<keyword evidence="5 6" id="KW-0472">Membrane</keyword>
<dbReference type="Gene3D" id="1.20.1250.20">
    <property type="entry name" value="MFS general substrate transporter like domains"/>
    <property type="match status" value="1"/>
</dbReference>
<gene>
    <name evidence="8" type="ORF">GCM10025863_24260</name>
</gene>
<feature type="transmembrane region" description="Helical" evidence="6">
    <location>
        <begin position="114"/>
        <end position="135"/>
    </location>
</feature>
<keyword evidence="3 6" id="KW-0812">Transmembrane</keyword>
<evidence type="ECO:0000313" key="8">
    <source>
        <dbReference type="EMBL" id="BDZ39812.1"/>
    </source>
</evidence>
<feature type="transmembrane region" description="Helical" evidence="6">
    <location>
        <begin position="386"/>
        <end position="412"/>
    </location>
</feature>
<feature type="transmembrane region" description="Helical" evidence="6">
    <location>
        <begin position="142"/>
        <end position="165"/>
    </location>
</feature>
<evidence type="ECO:0000256" key="3">
    <source>
        <dbReference type="ARBA" id="ARBA00022692"/>
    </source>
</evidence>
<feature type="transmembrane region" description="Helical" evidence="6">
    <location>
        <begin position="433"/>
        <end position="458"/>
    </location>
</feature>
<dbReference type="CDD" id="cd17321">
    <property type="entry name" value="MFS_MMR_MDR_like"/>
    <property type="match status" value="1"/>
</dbReference>
<dbReference type="SUPFAM" id="SSF103473">
    <property type="entry name" value="MFS general substrate transporter"/>
    <property type="match status" value="2"/>
</dbReference>
<feature type="transmembrane region" description="Helical" evidence="6">
    <location>
        <begin position="84"/>
        <end position="102"/>
    </location>
</feature>
<evidence type="ECO:0000256" key="4">
    <source>
        <dbReference type="ARBA" id="ARBA00022989"/>
    </source>
</evidence>
<keyword evidence="4 6" id="KW-1133">Transmembrane helix</keyword>
<sequence>MNEPSSAPDRAPTRRDWLGLAVLSIGLGLIVLDGTIVSVALPAIIGDLKLDLTDAQWVNSLYAVLLAALLLSTGSLADRWGRKRLFLAGLLVFMGGSLFAAVSTTAGMLIGARAVQAVGAAFIMPSTLSTVNAIFRGRHRAAAFGVWGAVISGAAAIGPLAGGALTQWASWHWIFLVNLPLGLLVLVAGILTVRETRGEKKRPGVDVDGALLSAIGFGALVFAVIEGPDLGWWMPKSELTVFGWTWGTDAAISVVPVMFAVAAVALALFVIWERHREKVQRAALLDLDLFSFSTFSWGNLTAGMVAVGEFALLFVLPLYLINALGLDVMGAGLVLAAMAFGAFASGAAARHLAARLGAPGVVLLGLGMEVLAAIALAVIVRGSTPGWVIAIPLVFYGLGLGLASAQLTGTVLRDVPVAISGQGSATQSTVRQVGSALGTAFAGAALSVALAATLPAALDAAGISGRTADQLADATRQTAGTTIAQLRAQGDASALGSQTDAAVNALTAGFADATRWSLLVAIAFLVLGLIGAFWLRRSSREG</sequence>
<name>A0ABN6X720_9MICO</name>
<feature type="transmembrane region" description="Helical" evidence="6">
    <location>
        <begin position="328"/>
        <end position="349"/>
    </location>
</feature>
<feature type="domain" description="Major facilitator superfamily (MFS) profile" evidence="7">
    <location>
        <begin position="19"/>
        <end position="540"/>
    </location>
</feature>
<feature type="transmembrane region" description="Helical" evidence="6">
    <location>
        <begin position="171"/>
        <end position="193"/>
    </location>
</feature>
<evidence type="ECO:0000256" key="6">
    <source>
        <dbReference type="SAM" id="Phobius"/>
    </source>
</evidence>
<feature type="transmembrane region" description="Helical" evidence="6">
    <location>
        <begin position="205"/>
        <end position="225"/>
    </location>
</feature>
<proteinExistence type="predicted"/>
<evidence type="ECO:0000256" key="5">
    <source>
        <dbReference type="ARBA" id="ARBA00023136"/>
    </source>
</evidence>
<keyword evidence="9" id="KW-1185">Reference proteome</keyword>
<dbReference type="EMBL" id="AP027728">
    <property type="protein sequence ID" value="BDZ39812.1"/>
    <property type="molecule type" value="Genomic_DNA"/>
</dbReference>
<dbReference type="PROSITE" id="PS50850">
    <property type="entry name" value="MFS"/>
    <property type="match status" value="1"/>
</dbReference>
<evidence type="ECO:0000313" key="9">
    <source>
        <dbReference type="Proteomes" id="UP001321543"/>
    </source>
</evidence>
<dbReference type="InterPro" id="IPR020846">
    <property type="entry name" value="MFS_dom"/>
</dbReference>
<dbReference type="InterPro" id="IPR036259">
    <property type="entry name" value="MFS_trans_sf"/>
</dbReference>
<comment type="subcellular location">
    <subcellularLocation>
        <location evidence="1">Cell membrane</location>
        <topology evidence="1">Multi-pass membrane protein</topology>
    </subcellularLocation>
</comment>
<dbReference type="Pfam" id="PF07690">
    <property type="entry name" value="MFS_1"/>
    <property type="match status" value="1"/>
</dbReference>
<evidence type="ECO:0000256" key="1">
    <source>
        <dbReference type="ARBA" id="ARBA00004651"/>
    </source>
</evidence>
<feature type="transmembrane region" description="Helical" evidence="6">
    <location>
        <begin position="250"/>
        <end position="272"/>
    </location>
</feature>
<evidence type="ECO:0000256" key="2">
    <source>
        <dbReference type="ARBA" id="ARBA00022448"/>
    </source>
</evidence>
<accession>A0ABN6X720</accession>
<dbReference type="Proteomes" id="UP001321543">
    <property type="component" value="Chromosome"/>
</dbReference>
<reference evidence="9" key="1">
    <citation type="journal article" date="2019" name="Int. J. Syst. Evol. Microbiol.">
        <title>The Global Catalogue of Microorganisms (GCM) 10K type strain sequencing project: providing services to taxonomists for standard genome sequencing and annotation.</title>
        <authorList>
            <consortium name="The Broad Institute Genomics Platform"/>
            <consortium name="The Broad Institute Genome Sequencing Center for Infectious Disease"/>
            <person name="Wu L."/>
            <person name="Ma J."/>
        </authorList>
    </citation>
    <scope>NUCLEOTIDE SEQUENCE [LARGE SCALE GENOMIC DNA]</scope>
    <source>
        <strain evidence="9">NBRC 106310</strain>
    </source>
</reference>
<keyword evidence="2" id="KW-0813">Transport</keyword>
<dbReference type="PANTHER" id="PTHR42718:SF9">
    <property type="entry name" value="MAJOR FACILITATOR SUPERFAMILY MULTIDRUG TRANSPORTER MFSC"/>
    <property type="match status" value="1"/>
</dbReference>
<protein>
    <submittedName>
        <fullName evidence="8">MFS transporter</fullName>
    </submittedName>
</protein>
<dbReference type="RefSeq" id="WP_286300214.1">
    <property type="nucleotide sequence ID" value="NZ_AP027728.1"/>
</dbReference>
<feature type="transmembrane region" description="Helical" evidence="6">
    <location>
        <begin position="57"/>
        <end position="77"/>
    </location>
</feature>
<evidence type="ECO:0000259" key="7">
    <source>
        <dbReference type="PROSITE" id="PS50850"/>
    </source>
</evidence>
<feature type="transmembrane region" description="Helical" evidence="6">
    <location>
        <begin position="516"/>
        <end position="535"/>
    </location>
</feature>
<organism evidence="8 9">
    <name type="scientific">Microbacterium suwonense</name>
    <dbReference type="NCBI Taxonomy" id="683047"/>
    <lineage>
        <taxon>Bacteria</taxon>
        <taxon>Bacillati</taxon>
        <taxon>Actinomycetota</taxon>
        <taxon>Actinomycetes</taxon>
        <taxon>Micrococcales</taxon>
        <taxon>Microbacteriaceae</taxon>
        <taxon>Microbacterium</taxon>
    </lineage>
</organism>
<feature type="transmembrane region" description="Helical" evidence="6">
    <location>
        <begin position="20"/>
        <end position="45"/>
    </location>
</feature>
<feature type="transmembrane region" description="Helical" evidence="6">
    <location>
        <begin position="361"/>
        <end position="380"/>
    </location>
</feature>
<dbReference type="InterPro" id="IPR011701">
    <property type="entry name" value="MFS"/>
</dbReference>